<dbReference type="OrthoDB" id="676979at2759"/>
<comment type="caution">
    <text evidence="1">The sequence shown here is derived from an EMBL/GenBank/DDBJ whole genome shotgun (WGS) entry which is preliminary data.</text>
</comment>
<dbReference type="Gene3D" id="3.80.10.10">
    <property type="entry name" value="Ribonuclease Inhibitor"/>
    <property type="match status" value="1"/>
</dbReference>
<name>A0A8J5BVN4_CHIOP</name>
<accession>A0A8J5BVN4</accession>
<dbReference type="EMBL" id="JACEEZ010023598">
    <property type="protein sequence ID" value="KAG0711138.1"/>
    <property type="molecule type" value="Genomic_DNA"/>
</dbReference>
<proteinExistence type="predicted"/>
<dbReference type="AlphaFoldDB" id="A0A8J5BVN4"/>
<organism evidence="1 2">
    <name type="scientific">Chionoecetes opilio</name>
    <name type="common">Atlantic snow crab</name>
    <name type="synonym">Cancer opilio</name>
    <dbReference type="NCBI Taxonomy" id="41210"/>
    <lineage>
        <taxon>Eukaryota</taxon>
        <taxon>Metazoa</taxon>
        <taxon>Ecdysozoa</taxon>
        <taxon>Arthropoda</taxon>
        <taxon>Crustacea</taxon>
        <taxon>Multicrustacea</taxon>
        <taxon>Malacostraca</taxon>
        <taxon>Eumalacostraca</taxon>
        <taxon>Eucarida</taxon>
        <taxon>Decapoda</taxon>
        <taxon>Pleocyemata</taxon>
        <taxon>Brachyura</taxon>
        <taxon>Eubrachyura</taxon>
        <taxon>Majoidea</taxon>
        <taxon>Majidae</taxon>
        <taxon>Chionoecetes</taxon>
    </lineage>
</organism>
<sequence>MPDMTSDSLTYLAHRYNPGLQYGDHAFESCQIWRIWLGDAAHIFLWLQHNFIETLDQSVWEPVFNSVESKTRNFVFDDNPFTCQCNILWLVSDDNHRDTLAGGTHCLDTESDMLAVDPFLKRQAASASPVPHTHHPRITLALFSTHLPPPPPLDGRHTAHSLADTEWVRRRTQASQQ</sequence>
<keyword evidence="2" id="KW-1185">Reference proteome</keyword>
<dbReference type="InterPro" id="IPR032675">
    <property type="entry name" value="LRR_dom_sf"/>
</dbReference>
<evidence type="ECO:0000313" key="2">
    <source>
        <dbReference type="Proteomes" id="UP000770661"/>
    </source>
</evidence>
<protein>
    <submittedName>
        <fullName evidence="1">Uncharacterized protein</fullName>
    </submittedName>
</protein>
<gene>
    <name evidence="1" type="ORF">GWK47_021290</name>
</gene>
<evidence type="ECO:0000313" key="1">
    <source>
        <dbReference type="EMBL" id="KAG0711138.1"/>
    </source>
</evidence>
<dbReference type="Proteomes" id="UP000770661">
    <property type="component" value="Unassembled WGS sequence"/>
</dbReference>
<reference evidence="1" key="1">
    <citation type="submission" date="2020-07" db="EMBL/GenBank/DDBJ databases">
        <title>The High-quality genome of the commercially important snow crab, Chionoecetes opilio.</title>
        <authorList>
            <person name="Jeong J.-H."/>
            <person name="Ryu S."/>
        </authorList>
    </citation>
    <scope>NUCLEOTIDE SEQUENCE</scope>
    <source>
        <strain evidence="1">MADBK_172401_WGS</strain>
        <tissue evidence="1">Digestive gland</tissue>
    </source>
</reference>
<dbReference type="SUPFAM" id="SSF52058">
    <property type="entry name" value="L domain-like"/>
    <property type="match status" value="1"/>
</dbReference>